<evidence type="ECO:0000256" key="2">
    <source>
        <dbReference type="SAM" id="Phobius"/>
    </source>
</evidence>
<organism evidence="3">
    <name type="scientific">Roseihalotalea indica</name>
    <dbReference type="NCBI Taxonomy" id="2867963"/>
    <lineage>
        <taxon>Bacteria</taxon>
        <taxon>Pseudomonadati</taxon>
        <taxon>Bacteroidota</taxon>
        <taxon>Cytophagia</taxon>
        <taxon>Cytophagales</taxon>
        <taxon>Catalimonadaceae</taxon>
        <taxon>Roseihalotalea</taxon>
    </lineage>
</organism>
<keyword evidence="2" id="KW-1133">Transmembrane helix</keyword>
<name>A0AA49GUG2_9BACT</name>
<evidence type="ECO:0000313" key="3">
    <source>
        <dbReference type="EMBL" id="WKN38534.1"/>
    </source>
</evidence>
<proteinExistence type="predicted"/>
<feature type="region of interest" description="Disordered" evidence="1">
    <location>
        <begin position="636"/>
        <end position="659"/>
    </location>
</feature>
<keyword evidence="2" id="KW-0472">Membrane</keyword>
<sequence length="683" mass="75710">MDNIQSLEQLERPQLISETKDVVGFDLGHGDTSAARVSATGGRVQPLELVKGTKVIPTALGTRTDGSIVIGKDAFRQDVKDSVQQFKSAKVNDPQVSVALRTFVNEAVNRLRTNNSTIAFNPTTLMVFGCPSAWSDAQRLAYGSLLSGQVSNMQAMLVRESRAAFITMKEEKQLNSSEIRESVLIIDLGSSTTDFTFVWDLDPGELPVGNVYSLGASLIEHQLLKIALQASPERKAIEQWLQQHSGEYHRTVWKFREAKEDYFRDPSALQPGPPIEINMTYWSNPDQPLKLEAKLTADDFEKALDTPQEALGASPISWRARFRADLQASSRNIQELTGAPPRIVILTGGAARMDFIEEITKEVFPSPSSVRRAPEPEHTISIGLALAGSIRYRTQSFLKEINELINTGVVDDVIHKRMDSFAQAIADAVANDTTERFFLPEFLSWRSSGEGTLRDIAENISNRMEAWHNSEEGHKHILEALTGWYRQIENDLHKITAPICIKYNLDADVLDIPKAPFDPAHSNPTTDPEEVLFGTARIIMSAVLGAISFVVSSLLFGGGIVLLTPTGPLGVIVAGVVLWIFGETAKELAIERVMDMNLPRLVRQMYPRSFLESNVRRQASKADGEIHTEIMKSILGGYPEKDPDREKKERQAKENQDKIVQEISNGVEEALKQRAGEASVLII</sequence>
<dbReference type="SUPFAM" id="SSF53067">
    <property type="entry name" value="Actin-like ATPase domain"/>
    <property type="match status" value="2"/>
</dbReference>
<feature type="transmembrane region" description="Helical" evidence="2">
    <location>
        <begin position="538"/>
        <end position="556"/>
    </location>
</feature>
<evidence type="ECO:0000256" key="1">
    <source>
        <dbReference type="SAM" id="MobiDB-lite"/>
    </source>
</evidence>
<protein>
    <submittedName>
        <fullName evidence="3">Uncharacterized protein</fullName>
    </submittedName>
</protein>
<dbReference type="CDD" id="cd10170">
    <property type="entry name" value="ASKHA_NBD_HSP70"/>
    <property type="match status" value="1"/>
</dbReference>
<accession>A0AA49GUG2</accession>
<dbReference type="EMBL" id="CP120682">
    <property type="protein sequence ID" value="WKN38534.1"/>
    <property type="molecule type" value="Genomic_DNA"/>
</dbReference>
<reference evidence="3" key="1">
    <citation type="journal article" date="2023" name="Comput. Struct. Biotechnol. J.">
        <title>Discovery of a novel marine Bacteroidetes with a rich repertoire of carbohydrate-active enzymes.</title>
        <authorList>
            <person name="Chen B."/>
            <person name="Liu G."/>
            <person name="Chen Q."/>
            <person name="Wang H."/>
            <person name="Liu L."/>
            <person name="Tang K."/>
        </authorList>
    </citation>
    <scope>NUCLEOTIDE SEQUENCE</scope>
    <source>
        <strain evidence="3">TK19036</strain>
    </source>
</reference>
<dbReference type="Gene3D" id="3.90.640.10">
    <property type="entry name" value="Actin, Chain A, domain 4"/>
    <property type="match status" value="1"/>
</dbReference>
<feature type="transmembrane region" description="Helical" evidence="2">
    <location>
        <begin position="562"/>
        <end position="582"/>
    </location>
</feature>
<dbReference type="InterPro" id="IPR043129">
    <property type="entry name" value="ATPase_NBD"/>
</dbReference>
<gene>
    <name evidence="3" type="ORF">K4G66_07435</name>
</gene>
<dbReference type="AlphaFoldDB" id="A0AA49GUG2"/>
<feature type="compositionally biased region" description="Basic and acidic residues" evidence="1">
    <location>
        <begin position="639"/>
        <end position="659"/>
    </location>
</feature>
<keyword evidence="2" id="KW-0812">Transmembrane</keyword>
<reference evidence="3" key="2">
    <citation type="journal article" date="2024" name="Antonie Van Leeuwenhoek">
        <title>Roseihalotalea indica gen. nov., sp. nov., a halophilic Bacteroidetes from mesopelagic Southwest Indian Ocean with higher carbohydrate metabolic potential.</title>
        <authorList>
            <person name="Chen B."/>
            <person name="Zhang M."/>
            <person name="Lin D."/>
            <person name="Ye J."/>
            <person name="Tang K."/>
        </authorList>
    </citation>
    <scope>NUCLEOTIDE SEQUENCE</scope>
    <source>
        <strain evidence="3">TK19036</strain>
    </source>
</reference>
<dbReference type="Gene3D" id="3.30.420.40">
    <property type="match status" value="2"/>
</dbReference>